<comment type="caution">
    <text evidence="4">The sequence shown here is derived from an EMBL/GenBank/DDBJ whole genome shotgun (WGS) entry which is preliminary data.</text>
</comment>
<dbReference type="SMART" id="SM00448">
    <property type="entry name" value="REC"/>
    <property type="match status" value="1"/>
</dbReference>
<feature type="domain" description="HTH LytTR-type" evidence="3">
    <location>
        <begin position="141"/>
        <end position="241"/>
    </location>
</feature>
<proteinExistence type="predicted"/>
<feature type="domain" description="Response regulatory" evidence="2">
    <location>
        <begin position="3"/>
        <end position="116"/>
    </location>
</feature>
<keyword evidence="1" id="KW-0597">Phosphoprotein</keyword>
<dbReference type="SUPFAM" id="SSF52172">
    <property type="entry name" value="CheY-like"/>
    <property type="match status" value="1"/>
</dbReference>
<dbReference type="GO" id="GO:0003677">
    <property type="term" value="F:DNA binding"/>
    <property type="evidence" value="ECO:0007669"/>
    <property type="project" value="InterPro"/>
</dbReference>
<dbReference type="PANTHER" id="PTHR37299:SF1">
    <property type="entry name" value="STAGE 0 SPORULATION PROTEIN A HOMOLOG"/>
    <property type="match status" value="1"/>
</dbReference>
<dbReference type="SMART" id="SM00850">
    <property type="entry name" value="LytTR"/>
    <property type="match status" value="1"/>
</dbReference>
<name>A0A507ZM88_9FLAO</name>
<dbReference type="EMBL" id="VIAR01000010">
    <property type="protein sequence ID" value="TQD36958.1"/>
    <property type="molecule type" value="Genomic_DNA"/>
</dbReference>
<dbReference type="PROSITE" id="PS50110">
    <property type="entry name" value="RESPONSE_REGULATORY"/>
    <property type="match status" value="1"/>
</dbReference>
<dbReference type="Pfam" id="PF04397">
    <property type="entry name" value="LytTR"/>
    <property type="match status" value="1"/>
</dbReference>
<accession>A0A507ZM88</accession>
<dbReference type="Gene3D" id="2.40.50.1020">
    <property type="entry name" value="LytTr DNA-binding domain"/>
    <property type="match status" value="1"/>
</dbReference>
<dbReference type="InterPro" id="IPR007492">
    <property type="entry name" value="LytTR_DNA-bd_dom"/>
</dbReference>
<evidence type="ECO:0000259" key="3">
    <source>
        <dbReference type="PROSITE" id="PS50930"/>
    </source>
</evidence>
<dbReference type="RefSeq" id="WP_141422196.1">
    <property type="nucleotide sequence ID" value="NZ_VIAR01000010.1"/>
</dbReference>
<dbReference type="InterPro" id="IPR001789">
    <property type="entry name" value="Sig_transdc_resp-reg_receiver"/>
</dbReference>
<dbReference type="InterPro" id="IPR011006">
    <property type="entry name" value="CheY-like_superfamily"/>
</dbReference>
<dbReference type="OrthoDB" id="2168082at2"/>
<dbReference type="Gene3D" id="3.40.50.2300">
    <property type="match status" value="1"/>
</dbReference>
<dbReference type="Pfam" id="PF00072">
    <property type="entry name" value="Response_reg"/>
    <property type="match status" value="1"/>
</dbReference>
<evidence type="ECO:0000313" key="5">
    <source>
        <dbReference type="Proteomes" id="UP000317169"/>
    </source>
</evidence>
<gene>
    <name evidence="4" type="ORF">FKR84_10130</name>
</gene>
<feature type="modified residue" description="4-aspartylphosphate" evidence="1">
    <location>
        <position position="55"/>
    </location>
</feature>
<sequence length="241" mass="28142">MLNVLLIDDELKSIKSLKWELESFCSNVKVDAFFTDPEEALIYLKNHPIDCVFLDIEMPNMDGFQFLQNFEERNFEVVFVTAYDQYAVKAIKESALDYLLKPIDSDDLITTIEKIKARKAPKVKDLLEESLLDLSNSNKRVAIPVDGKLVFLHPEEVLYCESDGNYCRIFLEDEKSLFVSKKLKEIQAILPEDKFYRVHNSYVVNMKRIREYLKQEGYVMLDNGKKIPVSRNKKSSFLEKM</sequence>
<dbReference type="Proteomes" id="UP000317169">
    <property type="component" value="Unassembled WGS sequence"/>
</dbReference>
<keyword evidence="5" id="KW-1185">Reference proteome</keyword>
<organism evidence="4 5">
    <name type="scientific">Haloflavibacter putidus</name>
    <dbReference type="NCBI Taxonomy" id="2576776"/>
    <lineage>
        <taxon>Bacteria</taxon>
        <taxon>Pseudomonadati</taxon>
        <taxon>Bacteroidota</taxon>
        <taxon>Flavobacteriia</taxon>
        <taxon>Flavobacteriales</taxon>
        <taxon>Flavobacteriaceae</taxon>
        <taxon>Haloflavibacter</taxon>
    </lineage>
</organism>
<dbReference type="AlphaFoldDB" id="A0A507ZM88"/>
<evidence type="ECO:0000313" key="4">
    <source>
        <dbReference type="EMBL" id="TQD36958.1"/>
    </source>
</evidence>
<reference evidence="4 5" key="1">
    <citation type="submission" date="2019-06" db="EMBL/GenBank/DDBJ databases">
        <title>Flavibacter putida gen. nov., sp. nov., a novel marine bacterium of the family Flavobacteriaceae isolated from coastal seawater.</title>
        <authorList>
            <person name="Feng X."/>
        </authorList>
    </citation>
    <scope>NUCLEOTIDE SEQUENCE [LARGE SCALE GENOMIC DNA]</scope>
    <source>
        <strain evidence="4 5">PLHSN227</strain>
    </source>
</reference>
<evidence type="ECO:0000256" key="1">
    <source>
        <dbReference type="PROSITE-ProRule" id="PRU00169"/>
    </source>
</evidence>
<protein>
    <submittedName>
        <fullName evidence="4">Response regulator transcription factor</fullName>
    </submittedName>
</protein>
<dbReference type="PROSITE" id="PS50930">
    <property type="entry name" value="HTH_LYTTR"/>
    <property type="match status" value="1"/>
</dbReference>
<dbReference type="GO" id="GO:0000156">
    <property type="term" value="F:phosphorelay response regulator activity"/>
    <property type="evidence" value="ECO:0007669"/>
    <property type="project" value="InterPro"/>
</dbReference>
<evidence type="ECO:0000259" key="2">
    <source>
        <dbReference type="PROSITE" id="PS50110"/>
    </source>
</evidence>
<dbReference type="InterPro" id="IPR046947">
    <property type="entry name" value="LytR-like"/>
</dbReference>
<dbReference type="PANTHER" id="PTHR37299">
    <property type="entry name" value="TRANSCRIPTIONAL REGULATOR-RELATED"/>
    <property type="match status" value="1"/>
</dbReference>